<name>A0A8S5TY83_9CAUD</name>
<evidence type="ECO:0000313" key="1">
    <source>
        <dbReference type="EMBL" id="DAF87160.1"/>
    </source>
</evidence>
<reference evidence="1" key="1">
    <citation type="journal article" date="2021" name="Proc. Natl. Acad. Sci. U.S.A.">
        <title>A Catalog of Tens of Thousands of Viruses from Human Metagenomes Reveals Hidden Associations with Chronic Diseases.</title>
        <authorList>
            <person name="Tisza M.J."/>
            <person name="Buck C.B."/>
        </authorList>
    </citation>
    <scope>NUCLEOTIDE SEQUENCE</scope>
    <source>
        <strain evidence="1">CtPkm1</strain>
    </source>
</reference>
<protein>
    <submittedName>
        <fullName evidence="1">Restriction alleviation protein</fullName>
    </submittedName>
</protein>
<sequence length="69" mass="7685">MTEKLKPCPFCGAEAKPVFRGGCNYVVCSNEEECWCGMTCPVSTPEDAARIWNRRADHFVDADKKAGEQ</sequence>
<dbReference type="EMBL" id="BK015960">
    <property type="protein sequence ID" value="DAF87160.1"/>
    <property type="molecule type" value="Genomic_DNA"/>
</dbReference>
<proteinExistence type="predicted"/>
<accession>A0A8S5TY83</accession>
<organism evidence="1">
    <name type="scientific">Myoviridae sp. ctPkm1</name>
    <dbReference type="NCBI Taxonomy" id="2825099"/>
    <lineage>
        <taxon>Viruses</taxon>
        <taxon>Duplodnaviria</taxon>
        <taxon>Heunggongvirae</taxon>
        <taxon>Uroviricota</taxon>
        <taxon>Caudoviricetes</taxon>
    </lineage>
</organism>
<dbReference type="Pfam" id="PF14354">
    <property type="entry name" value="Lar_restr_allev"/>
    <property type="match status" value="1"/>
</dbReference>